<dbReference type="GO" id="GO:0003735">
    <property type="term" value="F:structural constituent of ribosome"/>
    <property type="evidence" value="ECO:0007669"/>
    <property type="project" value="InterPro"/>
</dbReference>
<dbReference type="SUPFAM" id="SSF54211">
    <property type="entry name" value="Ribosomal protein S5 domain 2-like"/>
    <property type="match status" value="1"/>
</dbReference>
<accession>A0A953HRQ6</accession>
<keyword evidence="2 5" id="KW-0689">Ribosomal protein</keyword>
<gene>
    <name evidence="5 7" type="primary">rpsI</name>
    <name evidence="7" type="ORF">KUV50_16255</name>
</gene>
<keyword evidence="3 5" id="KW-0687">Ribonucleoprotein</keyword>
<evidence type="ECO:0000256" key="3">
    <source>
        <dbReference type="ARBA" id="ARBA00023274"/>
    </source>
</evidence>
<dbReference type="InterPro" id="IPR020568">
    <property type="entry name" value="Ribosomal_Su5_D2-typ_SF"/>
</dbReference>
<evidence type="ECO:0000256" key="2">
    <source>
        <dbReference type="ARBA" id="ARBA00022980"/>
    </source>
</evidence>
<proteinExistence type="inferred from homology"/>
<sequence>MEIINAVGRRKASVARVFMRKGSGDLKVNGKALEVYFPQKHVQNKVREPLNTVEMEGEIDFKINVNGGGFKGQAEAIRLGIARALVKLNEDFKKPLKDKDFLTRDSRVVERKKYGKPKARKSFQFSKR</sequence>
<dbReference type="GO" id="GO:0003723">
    <property type="term" value="F:RNA binding"/>
    <property type="evidence" value="ECO:0007669"/>
    <property type="project" value="TreeGrafter"/>
</dbReference>
<dbReference type="FunFam" id="3.30.230.10:FF:000001">
    <property type="entry name" value="30S ribosomal protein S9"/>
    <property type="match status" value="1"/>
</dbReference>
<evidence type="ECO:0000313" key="7">
    <source>
        <dbReference type="EMBL" id="MBY5959708.1"/>
    </source>
</evidence>
<comment type="caution">
    <text evidence="7">The sequence shown here is derived from an EMBL/GenBank/DDBJ whole genome shotgun (WGS) entry which is preliminary data.</text>
</comment>
<evidence type="ECO:0000256" key="6">
    <source>
        <dbReference type="RuleBase" id="RU003815"/>
    </source>
</evidence>
<evidence type="ECO:0000256" key="4">
    <source>
        <dbReference type="ARBA" id="ARBA00035259"/>
    </source>
</evidence>
<dbReference type="Gene3D" id="3.30.230.10">
    <property type="match status" value="1"/>
</dbReference>
<dbReference type="Pfam" id="PF00380">
    <property type="entry name" value="Ribosomal_S9"/>
    <property type="match status" value="1"/>
</dbReference>
<evidence type="ECO:0000256" key="1">
    <source>
        <dbReference type="ARBA" id="ARBA00005251"/>
    </source>
</evidence>
<dbReference type="InterPro" id="IPR000754">
    <property type="entry name" value="Ribosomal_uS9"/>
</dbReference>
<evidence type="ECO:0000256" key="5">
    <source>
        <dbReference type="HAMAP-Rule" id="MF_00532"/>
    </source>
</evidence>
<dbReference type="EMBL" id="JAHVHU010000017">
    <property type="protein sequence ID" value="MBY5959708.1"/>
    <property type="molecule type" value="Genomic_DNA"/>
</dbReference>
<protein>
    <recommendedName>
        <fullName evidence="4 5">Small ribosomal subunit protein uS9</fullName>
    </recommendedName>
</protein>
<name>A0A953HRQ6_9BACT</name>
<dbReference type="Proteomes" id="UP000753961">
    <property type="component" value="Unassembled WGS sequence"/>
</dbReference>
<dbReference type="InterPro" id="IPR020574">
    <property type="entry name" value="Ribosomal_uS9_CS"/>
</dbReference>
<evidence type="ECO:0000313" key="8">
    <source>
        <dbReference type="Proteomes" id="UP000753961"/>
    </source>
</evidence>
<dbReference type="AlphaFoldDB" id="A0A953HRQ6"/>
<comment type="similarity">
    <text evidence="1 5 6">Belongs to the universal ribosomal protein uS9 family.</text>
</comment>
<dbReference type="InterPro" id="IPR023035">
    <property type="entry name" value="Ribosomal_uS9_bac/plastid"/>
</dbReference>
<organism evidence="7 8">
    <name type="scientific">Membranihabitans marinus</name>
    <dbReference type="NCBI Taxonomy" id="1227546"/>
    <lineage>
        <taxon>Bacteria</taxon>
        <taxon>Pseudomonadati</taxon>
        <taxon>Bacteroidota</taxon>
        <taxon>Saprospiria</taxon>
        <taxon>Saprospirales</taxon>
        <taxon>Saprospiraceae</taxon>
        <taxon>Membranihabitans</taxon>
    </lineage>
</organism>
<dbReference type="RefSeq" id="WP_222581245.1">
    <property type="nucleotide sequence ID" value="NZ_JAHVHU010000017.1"/>
</dbReference>
<dbReference type="PROSITE" id="PS00360">
    <property type="entry name" value="RIBOSOMAL_S9"/>
    <property type="match status" value="1"/>
</dbReference>
<dbReference type="PANTHER" id="PTHR21569">
    <property type="entry name" value="RIBOSOMAL PROTEIN S9"/>
    <property type="match status" value="1"/>
</dbReference>
<dbReference type="PANTHER" id="PTHR21569:SF1">
    <property type="entry name" value="SMALL RIBOSOMAL SUBUNIT PROTEIN US9M"/>
    <property type="match status" value="1"/>
</dbReference>
<dbReference type="InterPro" id="IPR014721">
    <property type="entry name" value="Ribsml_uS5_D2-typ_fold_subgr"/>
</dbReference>
<dbReference type="GO" id="GO:0022627">
    <property type="term" value="C:cytosolic small ribosomal subunit"/>
    <property type="evidence" value="ECO:0007669"/>
    <property type="project" value="TreeGrafter"/>
</dbReference>
<dbReference type="GO" id="GO:0006412">
    <property type="term" value="P:translation"/>
    <property type="evidence" value="ECO:0007669"/>
    <property type="project" value="UniProtKB-UniRule"/>
</dbReference>
<dbReference type="NCBIfam" id="NF001099">
    <property type="entry name" value="PRK00132.1"/>
    <property type="match status" value="1"/>
</dbReference>
<keyword evidence="8" id="KW-1185">Reference proteome</keyword>
<dbReference type="HAMAP" id="MF_00532_B">
    <property type="entry name" value="Ribosomal_uS9_B"/>
    <property type="match status" value="1"/>
</dbReference>
<reference evidence="7" key="1">
    <citation type="submission" date="2021-06" db="EMBL/GenBank/DDBJ databases">
        <title>44 bacteria genomes isolated from Dapeng, Shenzhen.</title>
        <authorList>
            <person name="Zheng W."/>
            <person name="Yu S."/>
            <person name="Huang Y."/>
        </authorList>
    </citation>
    <scope>NUCLEOTIDE SEQUENCE</scope>
    <source>
        <strain evidence="7">DP5N28-2</strain>
    </source>
</reference>